<protein>
    <submittedName>
        <fullName evidence="2">Uncharacterized protein</fullName>
    </submittedName>
</protein>
<keyword evidence="1" id="KW-1133">Transmembrane helix</keyword>
<keyword evidence="1" id="KW-0472">Membrane</keyword>
<feature type="transmembrane region" description="Helical" evidence="1">
    <location>
        <begin position="53"/>
        <end position="70"/>
    </location>
</feature>
<feature type="transmembrane region" description="Helical" evidence="1">
    <location>
        <begin position="28"/>
        <end position="47"/>
    </location>
</feature>
<name>A0A3M7QDA8_BRAPC</name>
<dbReference type="Proteomes" id="UP000276133">
    <property type="component" value="Unassembled WGS sequence"/>
</dbReference>
<dbReference type="AlphaFoldDB" id="A0A3M7QDA8"/>
<keyword evidence="1" id="KW-0812">Transmembrane</keyword>
<sequence>MLIYRVYLYVCGSIMRALGLLTFKMGYAFFSLFPLIILASYAIAVLVTRFLRMNILLIINLFILFEYFSHHLKSKQKKIRIIFHKTNCLLTILSKKFIAKCNYLNINRLKLAWNPRFRPATKTLCAKFCHVFLLGIPGNLDKDLLQKHASVYLHRALDKWNKLDNTLLLSLSKTYRVLVLNSKNQTNKSSILKIKSFSDFRFKISKYQSFDRIAGFVGGNRKISVYEFQRDQIKSLKFRNIHPLGNLKKLTLRNLMQSAHKKKSEKWKIIEFELAPCLKKNRRGELYQKTMEFFRGRQFLSTV</sequence>
<dbReference type="EMBL" id="REGN01006524">
    <property type="protein sequence ID" value="RNA09192.1"/>
    <property type="molecule type" value="Genomic_DNA"/>
</dbReference>
<accession>A0A3M7QDA8</accession>
<evidence type="ECO:0000313" key="3">
    <source>
        <dbReference type="Proteomes" id="UP000276133"/>
    </source>
</evidence>
<comment type="caution">
    <text evidence="2">The sequence shown here is derived from an EMBL/GenBank/DDBJ whole genome shotgun (WGS) entry which is preliminary data.</text>
</comment>
<keyword evidence="3" id="KW-1185">Reference proteome</keyword>
<reference evidence="2 3" key="1">
    <citation type="journal article" date="2018" name="Sci. Rep.">
        <title>Genomic signatures of local adaptation to the degree of environmental predictability in rotifers.</title>
        <authorList>
            <person name="Franch-Gras L."/>
            <person name="Hahn C."/>
            <person name="Garcia-Roger E.M."/>
            <person name="Carmona M.J."/>
            <person name="Serra M."/>
            <person name="Gomez A."/>
        </authorList>
    </citation>
    <scope>NUCLEOTIDE SEQUENCE [LARGE SCALE GENOMIC DNA]</scope>
    <source>
        <strain evidence="2">HYR1</strain>
    </source>
</reference>
<proteinExistence type="predicted"/>
<organism evidence="2 3">
    <name type="scientific">Brachionus plicatilis</name>
    <name type="common">Marine rotifer</name>
    <name type="synonym">Brachionus muelleri</name>
    <dbReference type="NCBI Taxonomy" id="10195"/>
    <lineage>
        <taxon>Eukaryota</taxon>
        <taxon>Metazoa</taxon>
        <taxon>Spiralia</taxon>
        <taxon>Gnathifera</taxon>
        <taxon>Rotifera</taxon>
        <taxon>Eurotatoria</taxon>
        <taxon>Monogononta</taxon>
        <taxon>Pseudotrocha</taxon>
        <taxon>Ploima</taxon>
        <taxon>Brachionidae</taxon>
        <taxon>Brachionus</taxon>
    </lineage>
</organism>
<evidence type="ECO:0000313" key="2">
    <source>
        <dbReference type="EMBL" id="RNA09192.1"/>
    </source>
</evidence>
<evidence type="ECO:0000256" key="1">
    <source>
        <dbReference type="SAM" id="Phobius"/>
    </source>
</evidence>
<gene>
    <name evidence="2" type="ORF">BpHYR1_001495</name>
</gene>